<dbReference type="Proteomes" id="UP000000560">
    <property type="component" value="Chromosome VIII"/>
</dbReference>
<feature type="domain" description="Dynamin N-terminal" evidence="1">
    <location>
        <begin position="33"/>
        <end position="172"/>
    </location>
</feature>
<dbReference type="Gene3D" id="3.40.50.300">
    <property type="entry name" value="P-loop containing nucleotide triphosphate hydrolases"/>
    <property type="match status" value="1"/>
</dbReference>
<dbReference type="GeneID" id="2876309"/>
<dbReference type="PRINTS" id="PR00195">
    <property type="entry name" value="DYNAMIN"/>
</dbReference>
<dbReference type="EMBL" id="BN001308">
    <property type="protein sequence ID" value="CBF89292.1"/>
    <property type="molecule type" value="Genomic_DNA"/>
</dbReference>
<accession>C8VSN9</accession>
<dbReference type="eggNOG" id="KOG0446">
    <property type="taxonomic scope" value="Eukaryota"/>
</dbReference>
<protein>
    <recommendedName>
        <fullName evidence="1">Dynamin N-terminal domain-containing protein</fullName>
    </recommendedName>
</protein>
<dbReference type="STRING" id="227321.Q5BFZ6"/>
<dbReference type="KEGG" id="ani:ANIA_00534"/>
<reference evidence="3" key="2">
    <citation type="journal article" date="2009" name="Fungal Genet. Biol.">
        <title>The 2008 update of the Aspergillus nidulans genome annotation: a community effort.</title>
        <authorList>
            <person name="Wortman J.R."/>
            <person name="Gilsenan J.M."/>
            <person name="Joardar V."/>
            <person name="Deegan J."/>
            <person name="Clutterbuck J."/>
            <person name="Andersen M.R."/>
            <person name="Archer D."/>
            <person name="Bencina M."/>
            <person name="Braus G."/>
            <person name="Coutinho P."/>
            <person name="von Dohren H."/>
            <person name="Doonan J."/>
            <person name="Driessen A.J."/>
            <person name="Durek P."/>
            <person name="Espeso E."/>
            <person name="Fekete E."/>
            <person name="Flipphi M."/>
            <person name="Estrada C.G."/>
            <person name="Geysens S."/>
            <person name="Goldman G."/>
            <person name="de Groot P.W."/>
            <person name="Hansen K."/>
            <person name="Harris S.D."/>
            <person name="Heinekamp T."/>
            <person name="Helmstaedt K."/>
            <person name="Henrissat B."/>
            <person name="Hofmann G."/>
            <person name="Homan T."/>
            <person name="Horio T."/>
            <person name="Horiuchi H."/>
            <person name="James S."/>
            <person name="Jones M."/>
            <person name="Karaffa L."/>
            <person name="Karanyi Z."/>
            <person name="Kato M."/>
            <person name="Keller N."/>
            <person name="Kelly D.E."/>
            <person name="Kiel J.A."/>
            <person name="Kim J.M."/>
            <person name="van der Klei I.J."/>
            <person name="Klis F.M."/>
            <person name="Kovalchuk A."/>
            <person name="Krasevec N."/>
            <person name="Kubicek C.P."/>
            <person name="Liu B."/>
            <person name="Maccabe A."/>
            <person name="Meyer V."/>
            <person name="Mirabito P."/>
            <person name="Miskei M."/>
            <person name="Mos M."/>
            <person name="Mullins J."/>
            <person name="Nelson D.R."/>
            <person name="Nielsen J."/>
            <person name="Oakley B.R."/>
            <person name="Osmani S.A."/>
            <person name="Pakula T."/>
            <person name="Paszewski A."/>
            <person name="Paulsen I."/>
            <person name="Pilsyk S."/>
            <person name="Pocsi I."/>
            <person name="Punt P.J."/>
            <person name="Ram A.F."/>
            <person name="Ren Q."/>
            <person name="Robellet X."/>
            <person name="Robson G."/>
            <person name="Seiboth B."/>
            <person name="van Solingen P."/>
            <person name="Specht T."/>
            <person name="Sun J."/>
            <person name="Taheri-Talesh N."/>
            <person name="Takeshita N."/>
            <person name="Ussery D."/>
            <person name="vanKuyk P.A."/>
            <person name="Visser H."/>
            <person name="van de Vondervoort P.J."/>
            <person name="de Vries R.P."/>
            <person name="Walton J."/>
            <person name="Xiang X."/>
            <person name="Xiong Y."/>
            <person name="Zeng A.P."/>
            <person name="Brandt B.W."/>
            <person name="Cornell M.J."/>
            <person name="van den Hondel C.A."/>
            <person name="Visser J."/>
            <person name="Oliver S.G."/>
            <person name="Turner G."/>
        </authorList>
    </citation>
    <scope>GENOME REANNOTATION</scope>
    <source>
        <strain evidence="3">FGSC A4 / ATCC 38163 / CBS 112.46 / NRRL 194 / M139</strain>
    </source>
</reference>
<dbReference type="InterPro" id="IPR022812">
    <property type="entry name" value="Dynamin"/>
</dbReference>
<accession>Q5BFZ6</accession>
<evidence type="ECO:0000313" key="3">
    <source>
        <dbReference type="Proteomes" id="UP000000560"/>
    </source>
</evidence>
<dbReference type="PANTHER" id="PTHR11566">
    <property type="entry name" value="DYNAMIN"/>
    <property type="match status" value="1"/>
</dbReference>
<dbReference type="PANTHER" id="PTHR11566:SF215">
    <property type="entry name" value="DYNAMIN GTPASE"/>
    <property type="match status" value="1"/>
</dbReference>
<evidence type="ECO:0000313" key="2">
    <source>
        <dbReference type="EMBL" id="CBF89292.1"/>
    </source>
</evidence>
<proteinExistence type="predicted"/>
<reference evidence="3" key="1">
    <citation type="journal article" date="2005" name="Nature">
        <title>Sequencing of Aspergillus nidulans and comparative analysis with A. fumigatus and A. oryzae.</title>
        <authorList>
            <person name="Galagan J.E."/>
            <person name="Calvo S.E."/>
            <person name="Cuomo C."/>
            <person name="Ma L.J."/>
            <person name="Wortman J.R."/>
            <person name="Batzoglou S."/>
            <person name="Lee S.I."/>
            <person name="Basturkmen M."/>
            <person name="Spevak C.C."/>
            <person name="Clutterbuck J."/>
            <person name="Kapitonov V."/>
            <person name="Jurka J."/>
            <person name="Scazzocchio C."/>
            <person name="Farman M."/>
            <person name="Butler J."/>
            <person name="Purcell S."/>
            <person name="Harris S."/>
            <person name="Braus G.H."/>
            <person name="Draht O."/>
            <person name="Busch S."/>
            <person name="D'Enfert C."/>
            <person name="Bouchier C."/>
            <person name="Goldman G.H."/>
            <person name="Bell-Pedersen D."/>
            <person name="Griffiths-Jones S."/>
            <person name="Doonan J.H."/>
            <person name="Yu J."/>
            <person name="Vienken K."/>
            <person name="Pain A."/>
            <person name="Freitag M."/>
            <person name="Selker E.U."/>
            <person name="Archer D.B."/>
            <person name="Penalva M.A."/>
            <person name="Oakley B.R."/>
            <person name="Momany M."/>
            <person name="Tanaka T."/>
            <person name="Kumagai T."/>
            <person name="Asai K."/>
            <person name="Machida M."/>
            <person name="Nierman W.C."/>
            <person name="Denning D.W."/>
            <person name="Caddick M."/>
            <person name="Hynes M."/>
            <person name="Paoletti M."/>
            <person name="Fischer R."/>
            <person name="Miller B."/>
            <person name="Dyer P."/>
            <person name="Sachs M.S."/>
            <person name="Osmani S.A."/>
            <person name="Birren B.W."/>
        </authorList>
    </citation>
    <scope>NUCLEOTIDE SEQUENCE [LARGE SCALE GENOMIC DNA]</scope>
    <source>
        <strain evidence="3">FGSC A4 / ATCC 38163 / CBS 112.46 / NRRL 194 / M139</strain>
    </source>
</reference>
<name>Q5BFZ6_EMENI</name>
<dbReference type="Pfam" id="PF00350">
    <property type="entry name" value="Dynamin_N"/>
    <property type="match status" value="1"/>
</dbReference>
<sequence>METESCLTDQAILAKINQLRELNVGLIIPLPQLVIVGDQSSGKSSVLENLTRFSFPCGAGLCTCYTAQITCHNEPQKSVFISIIPRSDTDKALKLRLLKFQRRLTEIDNNELAKIFDEAHRVMDIRMSTDGSDTGVGAFSRDILKIEISGPEQNHLTVIDVPGIFRVPTDGKQIFILAGCSVRNISSLQLW</sequence>
<dbReference type="InParanoid" id="Q5BFZ6"/>
<keyword evidence="3" id="KW-1185">Reference proteome</keyword>
<dbReference type="OrthoDB" id="415706at2759"/>
<dbReference type="InterPro" id="IPR045063">
    <property type="entry name" value="Dynamin_N"/>
</dbReference>
<dbReference type="VEuPathDB" id="FungiDB:AN0534"/>
<dbReference type="HOGENOM" id="CLU_1603192_0_0_1"/>
<evidence type="ECO:0000259" key="1">
    <source>
        <dbReference type="Pfam" id="PF00350"/>
    </source>
</evidence>
<dbReference type="InterPro" id="IPR027417">
    <property type="entry name" value="P-loop_NTPase"/>
</dbReference>
<dbReference type="OMA" id="MEMEILP"/>
<organism evidence="2 3">
    <name type="scientific">Emericella nidulans (strain FGSC A4 / ATCC 38163 / CBS 112.46 / NRRL 194 / M139)</name>
    <name type="common">Aspergillus nidulans</name>
    <dbReference type="NCBI Taxonomy" id="227321"/>
    <lineage>
        <taxon>Eukaryota</taxon>
        <taxon>Fungi</taxon>
        <taxon>Dikarya</taxon>
        <taxon>Ascomycota</taxon>
        <taxon>Pezizomycotina</taxon>
        <taxon>Eurotiomycetes</taxon>
        <taxon>Eurotiomycetidae</taxon>
        <taxon>Eurotiales</taxon>
        <taxon>Aspergillaceae</taxon>
        <taxon>Aspergillus</taxon>
        <taxon>Aspergillus subgen. Nidulantes</taxon>
    </lineage>
</organism>
<dbReference type="SUPFAM" id="SSF52540">
    <property type="entry name" value="P-loop containing nucleoside triphosphate hydrolases"/>
    <property type="match status" value="1"/>
</dbReference>
<gene>
    <name evidence="2" type="ORF">ANIA_00534</name>
</gene>
<dbReference type="AlphaFoldDB" id="Q5BFZ6"/>
<dbReference type="RefSeq" id="XP_658138.1">
    <property type="nucleotide sequence ID" value="XM_653046.1"/>
</dbReference>